<dbReference type="GO" id="GO:0003677">
    <property type="term" value="F:DNA binding"/>
    <property type="evidence" value="ECO:0007669"/>
    <property type="project" value="InterPro"/>
</dbReference>
<dbReference type="EMBL" id="JALJOR010000006">
    <property type="protein sequence ID" value="KAK9815379.1"/>
    <property type="molecule type" value="Genomic_DNA"/>
</dbReference>
<organism evidence="4 5">
    <name type="scientific">[Myrmecia] bisecta</name>
    <dbReference type="NCBI Taxonomy" id="41462"/>
    <lineage>
        <taxon>Eukaryota</taxon>
        <taxon>Viridiplantae</taxon>
        <taxon>Chlorophyta</taxon>
        <taxon>core chlorophytes</taxon>
        <taxon>Trebouxiophyceae</taxon>
        <taxon>Trebouxiales</taxon>
        <taxon>Trebouxiaceae</taxon>
        <taxon>Myrmecia</taxon>
    </lineage>
</organism>
<dbReference type="SMART" id="SM00428">
    <property type="entry name" value="H3"/>
    <property type="match status" value="1"/>
</dbReference>
<dbReference type="InterPro" id="IPR000164">
    <property type="entry name" value="Histone_H3/CENP-A"/>
</dbReference>
<dbReference type="Proteomes" id="UP001489004">
    <property type="component" value="Unassembled WGS sequence"/>
</dbReference>
<dbReference type="PANTHER" id="PTHR45810:SF1">
    <property type="entry name" value="HISTONE H3-LIKE CENTROMERIC PROTEIN A"/>
    <property type="match status" value="1"/>
</dbReference>
<gene>
    <name evidence="4" type="ORF">WJX72_002521</name>
</gene>
<dbReference type="SUPFAM" id="SSF47113">
    <property type="entry name" value="Histone-fold"/>
    <property type="match status" value="1"/>
</dbReference>
<dbReference type="InterPro" id="IPR007125">
    <property type="entry name" value="H2A/H2B/H3"/>
</dbReference>
<comment type="caution">
    <text evidence="4">The sequence shown here is derived from an EMBL/GenBank/DDBJ whole genome shotgun (WGS) entry which is preliminary data.</text>
</comment>
<feature type="region of interest" description="Disordered" evidence="2">
    <location>
        <begin position="1"/>
        <end position="30"/>
    </location>
</feature>
<proteinExistence type="inferred from homology"/>
<evidence type="ECO:0000313" key="4">
    <source>
        <dbReference type="EMBL" id="KAK9815379.1"/>
    </source>
</evidence>
<evidence type="ECO:0000313" key="5">
    <source>
        <dbReference type="Proteomes" id="UP001489004"/>
    </source>
</evidence>
<evidence type="ECO:0000256" key="2">
    <source>
        <dbReference type="SAM" id="MobiDB-lite"/>
    </source>
</evidence>
<reference evidence="4 5" key="1">
    <citation type="journal article" date="2024" name="Nat. Commun.">
        <title>Phylogenomics reveals the evolutionary origins of lichenization in chlorophyte algae.</title>
        <authorList>
            <person name="Puginier C."/>
            <person name="Libourel C."/>
            <person name="Otte J."/>
            <person name="Skaloud P."/>
            <person name="Haon M."/>
            <person name="Grisel S."/>
            <person name="Petersen M."/>
            <person name="Berrin J.G."/>
            <person name="Delaux P.M."/>
            <person name="Dal Grande F."/>
            <person name="Keller J."/>
        </authorList>
    </citation>
    <scope>NUCLEOTIDE SEQUENCE [LARGE SCALE GENOMIC DNA]</scope>
    <source>
        <strain evidence="4 5">SAG 2043</strain>
    </source>
</reference>
<name>A0AAW1Q0G4_9CHLO</name>
<sequence>MARVKQKPNKTVPSPKKGKGKQAVAKKQTKRWRPGTVALREIRKYQKSTDLLVQKAPFRRLVREISDTTGETYHYTKDAMLALQEAAEHYLLSVPQGASVQSVFVPLVLDVTSRLA</sequence>
<comment type="similarity">
    <text evidence="1">Belongs to the histone H3 family.</text>
</comment>
<dbReference type="GO" id="GO:0030527">
    <property type="term" value="F:structural constituent of chromatin"/>
    <property type="evidence" value="ECO:0007669"/>
    <property type="project" value="InterPro"/>
</dbReference>
<keyword evidence="5" id="KW-1185">Reference proteome</keyword>
<dbReference type="InterPro" id="IPR009072">
    <property type="entry name" value="Histone-fold"/>
</dbReference>
<dbReference type="Pfam" id="PF00125">
    <property type="entry name" value="Histone"/>
    <property type="match status" value="1"/>
</dbReference>
<dbReference type="AlphaFoldDB" id="A0AAW1Q0G4"/>
<dbReference type="PROSITE" id="PS00959">
    <property type="entry name" value="HISTONE_H3_2"/>
    <property type="match status" value="1"/>
</dbReference>
<evidence type="ECO:0000259" key="3">
    <source>
        <dbReference type="Pfam" id="PF00125"/>
    </source>
</evidence>
<protein>
    <recommendedName>
        <fullName evidence="3">Core Histone H2A/H2B/H3 domain-containing protein</fullName>
    </recommendedName>
</protein>
<evidence type="ECO:0000256" key="1">
    <source>
        <dbReference type="ARBA" id="ARBA00010343"/>
    </source>
</evidence>
<feature type="domain" description="Core Histone H2A/H2B/H3" evidence="3">
    <location>
        <begin position="34"/>
        <end position="100"/>
    </location>
</feature>
<dbReference type="PANTHER" id="PTHR45810">
    <property type="entry name" value="HISTONE H3.2"/>
    <property type="match status" value="1"/>
</dbReference>
<dbReference type="GO" id="GO:0046982">
    <property type="term" value="F:protein heterodimerization activity"/>
    <property type="evidence" value="ECO:0007669"/>
    <property type="project" value="InterPro"/>
</dbReference>
<dbReference type="GO" id="GO:0000786">
    <property type="term" value="C:nucleosome"/>
    <property type="evidence" value="ECO:0007669"/>
    <property type="project" value="InterPro"/>
</dbReference>
<dbReference type="Gene3D" id="1.10.20.10">
    <property type="entry name" value="Histone, subunit A"/>
    <property type="match status" value="1"/>
</dbReference>
<accession>A0AAW1Q0G4</accession>